<dbReference type="InterPro" id="IPR018247">
    <property type="entry name" value="EF_Hand_1_Ca_BS"/>
</dbReference>
<protein>
    <submittedName>
        <fullName evidence="1">Addiction module protein</fullName>
    </submittedName>
</protein>
<accession>A0A951UUM2</accession>
<comment type="caution">
    <text evidence="1">The sequence shown here is derived from an EMBL/GenBank/DDBJ whole genome shotgun (WGS) entry which is preliminary data.</text>
</comment>
<evidence type="ECO:0000313" key="1">
    <source>
        <dbReference type="EMBL" id="MBW4668010.1"/>
    </source>
</evidence>
<dbReference type="EMBL" id="JAHHGZ010000010">
    <property type="protein sequence ID" value="MBW4668010.1"/>
    <property type="molecule type" value="Genomic_DNA"/>
</dbReference>
<evidence type="ECO:0000313" key="2">
    <source>
        <dbReference type="Proteomes" id="UP000729701"/>
    </source>
</evidence>
<dbReference type="Proteomes" id="UP000729701">
    <property type="component" value="Unassembled WGS sequence"/>
</dbReference>
<dbReference type="NCBIfam" id="TIGR02574">
    <property type="entry name" value="stabl_TIGR02574"/>
    <property type="match status" value="1"/>
</dbReference>
<reference evidence="1" key="1">
    <citation type="submission" date="2021-05" db="EMBL/GenBank/DDBJ databases">
        <authorList>
            <person name="Pietrasiak N."/>
            <person name="Ward R."/>
            <person name="Stajich J.E."/>
            <person name="Kurbessoian T."/>
        </authorList>
    </citation>
    <scope>NUCLEOTIDE SEQUENCE</scope>
    <source>
        <strain evidence="1">GSE-NOS-MK-12-04C</strain>
    </source>
</reference>
<dbReference type="PROSITE" id="PS00018">
    <property type="entry name" value="EF_HAND_1"/>
    <property type="match status" value="1"/>
</dbReference>
<proteinExistence type="predicted"/>
<dbReference type="Gene3D" id="1.10.238.10">
    <property type="entry name" value="EF-hand"/>
    <property type="match status" value="1"/>
</dbReference>
<name>A0A951UUM2_9CYAN</name>
<organism evidence="1 2">
    <name type="scientific">Cyanomargarita calcarea GSE-NOS-MK-12-04C</name>
    <dbReference type="NCBI Taxonomy" id="2839659"/>
    <lineage>
        <taxon>Bacteria</taxon>
        <taxon>Bacillati</taxon>
        <taxon>Cyanobacteriota</taxon>
        <taxon>Cyanophyceae</taxon>
        <taxon>Nostocales</taxon>
        <taxon>Cyanomargaritaceae</taxon>
        <taxon>Cyanomargarita</taxon>
    </lineage>
</organism>
<dbReference type="InterPro" id="IPR013406">
    <property type="entry name" value="CHP02574_addiction_mod"/>
</dbReference>
<dbReference type="AlphaFoldDB" id="A0A951UUM2"/>
<sequence length="74" mass="8447">MDVSATLKEITALSIEERIRFVQAILDSIAAEQVSPDFTEAQKRELDRRIADYDANPDNVLTWEEVKASIKRPK</sequence>
<reference evidence="1" key="2">
    <citation type="journal article" date="2022" name="Microbiol. Resour. Announc.">
        <title>Metagenome Sequencing to Explore Phylogenomics of Terrestrial Cyanobacteria.</title>
        <authorList>
            <person name="Ward R.D."/>
            <person name="Stajich J.E."/>
            <person name="Johansen J.R."/>
            <person name="Huntemann M."/>
            <person name="Clum A."/>
            <person name="Foster B."/>
            <person name="Foster B."/>
            <person name="Roux S."/>
            <person name="Palaniappan K."/>
            <person name="Varghese N."/>
            <person name="Mukherjee S."/>
            <person name="Reddy T.B.K."/>
            <person name="Daum C."/>
            <person name="Copeland A."/>
            <person name="Chen I.A."/>
            <person name="Ivanova N.N."/>
            <person name="Kyrpides N.C."/>
            <person name="Shapiro N."/>
            <person name="Eloe-Fadrosh E.A."/>
            <person name="Pietrasiak N."/>
        </authorList>
    </citation>
    <scope>NUCLEOTIDE SEQUENCE</scope>
    <source>
        <strain evidence="1">GSE-NOS-MK-12-04C</strain>
    </source>
</reference>
<dbReference type="Pfam" id="PF09720">
    <property type="entry name" value="Unstab_antitox"/>
    <property type="match status" value="1"/>
</dbReference>
<gene>
    <name evidence="1" type="ORF">KME60_11425</name>
</gene>